<dbReference type="CDD" id="cd17470">
    <property type="entry name" value="T3SS_Flik_C"/>
    <property type="match status" value="1"/>
</dbReference>
<evidence type="ECO:0000313" key="4">
    <source>
        <dbReference type="Proteomes" id="UP000596932"/>
    </source>
</evidence>
<evidence type="ECO:0000313" key="3">
    <source>
        <dbReference type="EMBL" id="MBG0834592.1"/>
    </source>
</evidence>
<protein>
    <submittedName>
        <fullName evidence="3">Flagellar hook-length control protein FliK</fullName>
    </submittedName>
</protein>
<reference evidence="3" key="1">
    <citation type="submission" date="2020-07" db="EMBL/GenBank/DDBJ databases">
        <title>Pseudomonas chaetoceroseae sp. nov., a new member of the Pseudomonas oleovorans group isolated from a culture of Chaetoceros calcitrans.</title>
        <authorList>
            <person name="Girard L."/>
            <person name="Lood C."/>
            <person name="De Mot R."/>
            <person name="Baudart J."/>
        </authorList>
    </citation>
    <scope>NUCLEOTIDE SEQUENCE</scope>
    <source>
        <strain evidence="3">536</strain>
    </source>
</reference>
<dbReference type="EMBL" id="JACFYX010000004">
    <property type="protein sequence ID" value="MBG0834592.1"/>
    <property type="molecule type" value="Genomic_DNA"/>
</dbReference>
<name>A0A931D3V0_9PSED</name>
<evidence type="ECO:0000259" key="2">
    <source>
        <dbReference type="Pfam" id="PF02120"/>
    </source>
</evidence>
<keyword evidence="4" id="KW-1185">Reference proteome</keyword>
<feature type="domain" description="Flagellar hook-length control protein-like C-terminal" evidence="2">
    <location>
        <begin position="239"/>
        <end position="319"/>
    </location>
</feature>
<accession>A0A931D3V0</accession>
<dbReference type="InterPro" id="IPR038610">
    <property type="entry name" value="FliK-like_C_sf"/>
</dbReference>
<dbReference type="InterPro" id="IPR021136">
    <property type="entry name" value="Flagellar_hook_control-like_C"/>
</dbReference>
<sequence>MLQLINANAQVNLTESAGQTLPAGFAQAGSAGGETPLFDLQMAVQGFIAAAPGAALREGATDVKVTLSEADAEQWLASMLDQQAVHIEARETPEQVLHEQVHQDGSEQIEQAAALPVEFPGQAQMQPREQLPTQPARSASAPAFSQQSLSSQAATPMPQMAAEIALQTAVPAMAMASESIEASDLERLPSVSTDADKAIPGTATSSAATSAPLTAERPLKLHAPQTQWGEQMLASLREHVELQINQRIQNATIRLDPPELGSLEIFLSHESGRLSVQLSAANADVARLLQQTSERLRQELVGQNFVQVNVQVSADAQGGRQQGQPRQAWQGEEMVQAASLITPTSERGTPNSTSDVLVTV</sequence>
<dbReference type="Proteomes" id="UP000596932">
    <property type="component" value="Unassembled WGS sequence"/>
</dbReference>
<feature type="region of interest" description="Disordered" evidence="1">
    <location>
        <begin position="194"/>
        <end position="213"/>
    </location>
</feature>
<dbReference type="PANTHER" id="PTHR37533:SF2">
    <property type="entry name" value="FLAGELLAR HOOK-LENGTH CONTROL PROTEIN"/>
    <property type="match status" value="1"/>
</dbReference>
<dbReference type="Gene3D" id="3.30.750.140">
    <property type="match status" value="1"/>
</dbReference>
<evidence type="ECO:0000256" key="1">
    <source>
        <dbReference type="SAM" id="MobiDB-lite"/>
    </source>
</evidence>
<feature type="compositionally biased region" description="Low complexity" evidence="1">
    <location>
        <begin position="134"/>
        <end position="154"/>
    </location>
</feature>
<feature type="compositionally biased region" description="Polar residues" evidence="1">
    <location>
        <begin position="123"/>
        <end position="133"/>
    </location>
</feature>
<keyword evidence="3" id="KW-0282">Flagellum</keyword>
<dbReference type="AlphaFoldDB" id="A0A931D3V0"/>
<gene>
    <name evidence="3" type="ORF">H3221_05645</name>
</gene>
<comment type="caution">
    <text evidence="3">The sequence shown here is derived from an EMBL/GenBank/DDBJ whole genome shotgun (WGS) entry which is preliminary data.</text>
</comment>
<dbReference type="Pfam" id="PF02120">
    <property type="entry name" value="Flg_hook"/>
    <property type="match status" value="1"/>
</dbReference>
<dbReference type="PANTHER" id="PTHR37533">
    <property type="entry name" value="FLAGELLAR HOOK-LENGTH CONTROL PROTEIN"/>
    <property type="match status" value="1"/>
</dbReference>
<proteinExistence type="predicted"/>
<organism evidence="3 4">
    <name type="scientific">Pseudomonas chaetocerotis</name>
    <dbReference type="NCBI Taxonomy" id="2758695"/>
    <lineage>
        <taxon>Bacteria</taxon>
        <taxon>Pseudomonadati</taxon>
        <taxon>Pseudomonadota</taxon>
        <taxon>Gammaproteobacteria</taxon>
        <taxon>Pseudomonadales</taxon>
        <taxon>Pseudomonadaceae</taxon>
        <taxon>Pseudomonas</taxon>
    </lineage>
</organism>
<feature type="compositionally biased region" description="Low complexity" evidence="1">
    <location>
        <begin position="202"/>
        <end position="211"/>
    </location>
</feature>
<dbReference type="InterPro" id="IPR052563">
    <property type="entry name" value="FliK"/>
</dbReference>
<feature type="region of interest" description="Disordered" evidence="1">
    <location>
        <begin position="123"/>
        <end position="156"/>
    </location>
</feature>
<keyword evidence="3" id="KW-0966">Cell projection</keyword>
<keyword evidence="3" id="KW-0969">Cilium</keyword>
<dbReference type="RefSeq" id="WP_196474227.1">
    <property type="nucleotide sequence ID" value="NZ_JACFYX020000002.1"/>
</dbReference>